<dbReference type="EnsemblMetazoa" id="Aqu2.1.37938_001">
    <property type="protein sequence ID" value="Aqu2.1.37938_001"/>
    <property type="gene ID" value="Aqu2.1.37938"/>
</dbReference>
<feature type="compositionally biased region" description="Basic and acidic residues" evidence="2">
    <location>
        <begin position="538"/>
        <end position="550"/>
    </location>
</feature>
<dbReference type="OMA" id="FYDHTND"/>
<dbReference type="GO" id="GO:0005681">
    <property type="term" value="C:spliceosomal complex"/>
    <property type="evidence" value="ECO:0007669"/>
    <property type="project" value="InterPro"/>
</dbReference>
<dbReference type="STRING" id="400682.A0A1X7VD69"/>
<dbReference type="InterPro" id="IPR004015">
    <property type="entry name" value="SKI-int_prot_SKIP_SNW-dom"/>
</dbReference>
<feature type="domain" description="SKI-interacting protein SKIP SNW" evidence="3">
    <location>
        <begin position="237"/>
        <end position="397"/>
    </location>
</feature>
<evidence type="ECO:0000256" key="1">
    <source>
        <dbReference type="ARBA" id="ARBA00010197"/>
    </source>
</evidence>
<feature type="region of interest" description="Disordered" evidence="2">
    <location>
        <begin position="374"/>
        <end position="470"/>
    </location>
</feature>
<feature type="region of interest" description="Disordered" evidence="2">
    <location>
        <begin position="538"/>
        <end position="596"/>
    </location>
</feature>
<feature type="compositionally biased region" description="Basic and acidic residues" evidence="2">
    <location>
        <begin position="414"/>
        <end position="432"/>
    </location>
</feature>
<evidence type="ECO:0000313" key="4">
    <source>
        <dbReference type="EnsemblMetazoa" id="Aqu2.1.37938_001"/>
    </source>
</evidence>
<name>A0A1X7VD69_AMPQE</name>
<feature type="compositionally biased region" description="Basic and acidic residues" evidence="2">
    <location>
        <begin position="443"/>
        <end position="455"/>
    </location>
</feature>
<feature type="compositionally biased region" description="Basic and acidic residues" evidence="2">
    <location>
        <begin position="374"/>
        <end position="400"/>
    </location>
</feature>
<comment type="similarity">
    <text evidence="1">Belongs to the SNW family.</text>
</comment>
<accession>A0A1X7VD69</accession>
<proteinExistence type="inferred from homology"/>
<evidence type="ECO:0000259" key="3">
    <source>
        <dbReference type="Pfam" id="PF02731"/>
    </source>
</evidence>
<dbReference type="InParanoid" id="A0A1X7VD69"/>
<dbReference type="AlphaFoldDB" id="A0A1X7VD69"/>
<dbReference type="InterPro" id="IPR017862">
    <property type="entry name" value="SKI-int_prot_SKIP"/>
</dbReference>
<dbReference type="OrthoDB" id="666364at2759"/>
<dbReference type="GO" id="GO:0000398">
    <property type="term" value="P:mRNA splicing, via spliceosome"/>
    <property type="evidence" value="ECO:0007669"/>
    <property type="project" value="InterPro"/>
</dbReference>
<dbReference type="eggNOG" id="KOG2441">
    <property type="taxonomic scope" value="Eukaryota"/>
</dbReference>
<organism evidence="4">
    <name type="scientific">Amphimedon queenslandica</name>
    <name type="common">Sponge</name>
    <dbReference type="NCBI Taxonomy" id="400682"/>
    <lineage>
        <taxon>Eukaryota</taxon>
        <taxon>Metazoa</taxon>
        <taxon>Porifera</taxon>
        <taxon>Demospongiae</taxon>
        <taxon>Heteroscleromorpha</taxon>
        <taxon>Haplosclerida</taxon>
        <taxon>Niphatidae</taxon>
        <taxon>Amphimedon</taxon>
    </lineage>
</organism>
<feature type="compositionally biased region" description="Basic residues" evidence="2">
    <location>
        <begin position="433"/>
        <end position="442"/>
    </location>
</feature>
<evidence type="ECO:0000256" key="2">
    <source>
        <dbReference type="SAM" id="MobiDB-lite"/>
    </source>
</evidence>
<sequence length="596" mass="66960">MRGKKRERDQEATDGWDTHEVFLYRGHCWKRVGLGSRDAWFCHVIESKPHPFTCIEMSASLTKLLPKPTQLSYDPSSVERTETAYQTLTSKGLINREPPPYGKRKGWTPRSLEDYGGGGAFPEIHMAQYPLNMGKKTSTGGGGASSAIVPLQVDAEGKVKYDSIAKLGHGKDRIVHTSLQDMLPKTLTKDDPQLSKPSDEEVEKVTEKTRQALELLVQKKVAAAQPVRAAEKLAPAQYIRYTPSQQGPAFNSGAKQRIIRMVEAQKDPMEPPKFKTNTKIPRGPPSPPAPVLHSPPRKVTVKEQQDWKIPPCISNWKNNRGFTIALDKRLVADGRGLQDHTINDNFAKLAQSLYMADREARNAVEARNNLERKIAQKQRESKEERLRELAQKARDERAGIRTEGGGGGGEDESEKEREQLRYDRHKERERARRIAKANPNKRSKLDRDKDRDISEKIALGMPGAPPSNESMFDQRLFNTSQGLDSGLGLLDDVYNVYDKPWRAGGGAASTIYKPTKVNDKDIYGDDVEKLIKTSRFVPDKDFSGTDRSQTRDGPVQFEKAVEEDPFGLNQFLSEAKQAKRPSNRDAETSRSKKGRH</sequence>
<reference evidence="4" key="1">
    <citation type="submission" date="2017-05" db="UniProtKB">
        <authorList>
            <consortium name="EnsemblMetazoa"/>
        </authorList>
    </citation>
    <scope>IDENTIFICATION</scope>
</reference>
<dbReference type="Pfam" id="PF02731">
    <property type="entry name" value="SKIP_SNW"/>
    <property type="match status" value="1"/>
</dbReference>
<feature type="region of interest" description="Disordered" evidence="2">
    <location>
        <begin position="268"/>
        <end position="296"/>
    </location>
</feature>
<dbReference type="PANTHER" id="PTHR12096">
    <property type="entry name" value="NUCLEAR PROTEIN SKIP-RELATED"/>
    <property type="match status" value="1"/>
</dbReference>
<protein>
    <recommendedName>
        <fullName evidence="3">SKI-interacting protein SKIP SNW domain-containing protein</fullName>
    </recommendedName>
</protein>